<organism evidence="7 8">
    <name type="scientific">Alosa alosa</name>
    <name type="common">allis shad</name>
    <dbReference type="NCBI Taxonomy" id="278164"/>
    <lineage>
        <taxon>Eukaryota</taxon>
        <taxon>Metazoa</taxon>
        <taxon>Chordata</taxon>
        <taxon>Craniata</taxon>
        <taxon>Vertebrata</taxon>
        <taxon>Euteleostomi</taxon>
        <taxon>Actinopterygii</taxon>
        <taxon>Neopterygii</taxon>
        <taxon>Teleostei</taxon>
        <taxon>Clupei</taxon>
        <taxon>Clupeiformes</taxon>
        <taxon>Clupeoidei</taxon>
        <taxon>Clupeidae</taxon>
        <taxon>Alosa</taxon>
    </lineage>
</organism>
<keyword evidence="1 4" id="KW-0479">Metal-binding</keyword>
<evidence type="ECO:0000256" key="4">
    <source>
        <dbReference type="PROSITE-ProRule" id="PRU00125"/>
    </source>
</evidence>
<dbReference type="Gene3D" id="2.10.110.10">
    <property type="entry name" value="Cysteine Rich Protein"/>
    <property type="match status" value="1"/>
</dbReference>
<proteinExistence type="predicted"/>
<keyword evidence="8" id="KW-1185">Reference proteome</keyword>
<sequence length="456" mass="49406">MICCLGKLTFLVQGVHRGEDTPEFTQRESQQTKHCLSTMSYNNPYSSKTSSPSQVSAAKRSFLKDSSWIKKDGDDDDDSVFQDKLAHKTGSVSNLTKRFGGSQDLDQSRNQTSSKTVVTNSGSGVKTTTSTIETKTVTPTKPALQTKPPSSPGGKSSFTDRVFSANKPSDQTSPQSTTTTTTTVSRKTTYTETTNGVNTKILSPTSTVNTKILSPTSPVKSSVESTPKSPAPVPITRSSSKTISSVTESPSPTLSGSKSPSYKSSTLDNLADTLIDIPTKPADTTTVKTRTSITRKGSEVDSIPARHLDSLADTLDPFSSTTTPQEKTRGSSYDSLSDSLLSSPTKSTKTETSYTKSTKYSSGDTLISSKTSPSVQSMSKRTVSDRNVCSFCHQPITESIRMVLDELKIFSHADCFKCVGCHCKLSKLEAGDSLWVYRDAVNCDNCYMKIKDRWYH</sequence>
<keyword evidence="2 4" id="KW-0862">Zinc</keyword>
<dbReference type="CDD" id="cd08368">
    <property type="entry name" value="LIM"/>
    <property type="match status" value="1"/>
</dbReference>
<feature type="compositionally biased region" description="Low complexity" evidence="5">
    <location>
        <begin position="331"/>
        <end position="365"/>
    </location>
</feature>
<feature type="compositionally biased region" description="Polar residues" evidence="5">
    <location>
        <begin position="366"/>
        <end position="379"/>
    </location>
</feature>
<dbReference type="PANTHER" id="PTHR15468">
    <property type="entry name" value="ZNF185"/>
    <property type="match status" value="1"/>
</dbReference>
<feature type="compositionally biased region" description="Basic and acidic residues" evidence="5">
    <location>
        <begin position="296"/>
        <end position="310"/>
    </location>
</feature>
<name>A0AAV6FFV0_9TELE</name>
<evidence type="ECO:0000256" key="5">
    <source>
        <dbReference type="SAM" id="MobiDB-lite"/>
    </source>
</evidence>
<dbReference type="PROSITE" id="PS50023">
    <property type="entry name" value="LIM_DOMAIN_2"/>
    <property type="match status" value="1"/>
</dbReference>
<feature type="compositionally biased region" description="Low complexity" evidence="5">
    <location>
        <begin position="236"/>
        <end position="265"/>
    </location>
</feature>
<feature type="compositionally biased region" description="Low complexity" evidence="5">
    <location>
        <begin position="126"/>
        <end position="141"/>
    </location>
</feature>
<feature type="domain" description="LIM zinc-binding" evidence="6">
    <location>
        <begin position="387"/>
        <end position="453"/>
    </location>
</feature>
<accession>A0AAV6FFV0</accession>
<feature type="compositionally biased region" description="Low complexity" evidence="5">
    <location>
        <begin position="284"/>
        <end position="295"/>
    </location>
</feature>
<dbReference type="GO" id="GO:0046872">
    <property type="term" value="F:metal ion binding"/>
    <property type="evidence" value="ECO:0007669"/>
    <property type="project" value="UniProtKB-KW"/>
</dbReference>
<dbReference type="InterPro" id="IPR052621">
    <property type="entry name" value="Cell_Prolif/Cornif_Regul"/>
</dbReference>
<feature type="compositionally biased region" description="Low complexity" evidence="5">
    <location>
        <begin position="172"/>
        <end position="199"/>
    </location>
</feature>
<evidence type="ECO:0000256" key="3">
    <source>
        <dbReference type="ARBA" id="ARBA00023038"/>
    </source>
</evidence>
<evidence type="ECO:0000256" key="1">
    <source>
        <dbReference type="ARBA" id="ARBA00022723"/>
    </source>
</evidence>
<evidence type="ECO:0000259" key="6">
    <source>
        <dbReference type="PROSITE" id="PS50023"/>
    </source>
</evidence>
<dbReference type="AlphaFoldDB" id="A0AAV6FFV0"/>
<dbReference type="InterPro" id="IPR001781">
    <property type="entry name" value="Znf_LIM"/>
</dbReference>
<evidence type="ECO:0000256" key="2">
    <source>
        <dbReference type="ARBA" id="ARBA00022833"/>
    </source>
</evidence>
<feature type="compositionally biased region" description="Polar residues" evidence="5">
    <location>
        <begin position="104"/>
        <end position="125"/>
    </location>
</feature>
<dbReference type="Proteomes" id="UP000823561">
    <property type="component" value="Chromosome 23"/>
</dbReference>
<evidence type="ECO:0000313" key="7">
    <source>
        <dbReference type="EMBL" id="KAG5261678.1"/>
    </source>
</evidence>
<comment type="caution">
    <text evidence="7">The sequence shown here is derived from an EMBL/GenBank/DDBJ whole genome shotgun (WGS) entry which is preliminary data.</text>
</comment>
<feature type="region of interest" description="Disordered" evidence="5">
    <location>
        <begin position="282"/>
        <end position="379"/>
    </location>
</feature>
<evidence type="ECO:0000313" key="8">
    <source>
        <dbReference type="Proteomes" id="UP000823561"/>
    </source>
</evidence>
<keyword evidence="3 4" id="KW-0440">LIM domain</keyword>
<protein>
    <recommendedName>
        <fullName evidence="6">LIM zinc-binding domain-containing protein</fullName>
    </recommendedName>
</protein>
<dbReference type="PANTHER" id="PTHR15468:SF12">
    <property type="match status" value="1"/>
</dbReference>
<reference evidence="7" key="1">
    <citation type="submission" date="2020-10" db="EMBL/GenBank/DDBJ databases">
        <title>Chromosome-scale genome assembly of the Allis shad, Alosa alosa.</title>
        <authorList>
            <person name="Margot Z."/>
            <person name="Christophe K."/>
            <person name="Cabau C."/>
            <person name="Louis A."/>
            <person name="Berthelot C."/>
            <person name="Parey E."/>
            <person name="Roest Crollius H."/>
            <person name="Montfort J."/>
            <person name="Robinson-Rechavi M."/>
            <person name="Bucao C."/>
            <person name="Bouchez O."/>
            <person name="Gislard M."/>
            <person name="Lluch J."/>
            <person name="Milhes M."/>
            <person name="Lampietro C."/>
            <person name="Lopez Roques C."/>
            <person name="Donnadieu C."/>
            <person name="Braasch I."/>
            <person name="Desvignes T."/>
            <person name="Postlethwait J."/>
            <person name="Bobe J."/>
            <person name="Guiguen Y."/>
        </authorList>
    </citation>
    <scope>NUCLEOTIDE SEQUENCE</scope>
    <source>
        <strain evidence="7">M-15738</strain>
        <tissue evidence="7">Blood</tissue>
    </source>
</reference>
<feature type="compositionally biased region" description="Polar residues" evidence="5">
    <location>
        <begin position="200"/>
        <end position="228"/>
    </location>
</feature>
<feature type="region of interest" description="Disordered" evidence="5">
    <location>
        <begin position="94"/>
        <end position="265"/>
    </location>
</feature>
<dbReference type="EMBL" id="JADWDJ010000023">
    <property type="protein sequence ID" value="KAG5261678.1"/>
    <property type="molecule type" value="Genomic_DNA"/>
</dbReference>
<gene>
    <name evidence="7" type="ORF">AALO_G00287110</name>
</gene>